<reference evidence="4 5" key="1">
    <citation type="submission" date="2020-01" db="EMBL/GenBank/DDBJ databases">
        <title>Kibdelosporangium persica a novel Actinomycetes from a hot desert in Iran.</title>
        <authorList>
            <person name="Safaei N."/>
            <person name="Zaburannyi N."/>
            <person name="Mueller R."/>
            <person name="Wink J."/>
        </authorList>
    </citation>
    <scope>NUCLEOTIDE SEQUENCE [LARGE SCALE GENOMIC DNA]</scope>
    <source>
        <strain evidence="4 5">4NS15</strain>
    </source>
</reference>
<feature type="transmembrane region" description="Helical" evidence="2">
    <location>
        <begin position="21"/>
        <end position="42"/>
    </location>
</feature>
<feature type="transmembrane region" description="Helical" evidence="2">
    <location>
        <begin position="54"/>
        <end position="78"/>
    </location>
</feature>
<accession>A0ABX2F5A6</accession>
<name>A0ABX2F5A6_9PSEU</name>
<evidence type="ECO:0000313" key="4">
    <source>
        <dbReference type="EMBL" id="NRN66549.1"/>
    </source>
</evidence>
<feature type="transmembrane region" description="Helical" evidence="2">
    <location>
        <begin position="99"/>
        <end position="121"/>
    </location>
</feature>
<protein>
    <submittedName>
        <fullName evidence="4">Peptidoglycan/LPS O-acetylase OafA/YrhL</fullName>
    </submittedName>
</protein>
<keyword evidence="5" id="KW-1185">Reference proteome</keyword>
<evidence type="ECO:0000256" key="1">
    <source>
        <dbReference type="SAM" id="MobiDB-lite"/>
    </source>
</evidence>
<feature type="transmembrane region" description="Helical" evidence="2">
    <location>
        <begin position="178"/>
        <end position="201"/>
    </location>
</feature>
<evidence type="ECO:0000256" key="2">
    <source>
        <dbReference type="SAM" id="Phobius"/>
    </source>
</evidence>
<feature type="transmembrane region" description="Helical" evidence="2">
    <location>
        <begin position="150"/>
        <end position="171"/>
    </location>
</feature>
<feature type="transmembrane region" description="Helical" evidence="2">
    <location>
        <begin position="366"/>
        <end position="391"/>
    </location>
</feature>
<dbReference type="InterPro" id="IPR050879">
    <property type="entry name" value="Acyltransferase_3"/>
</dbReference>
<evidence type="ECO:0000313" key="5">
    <source>
        <dbReference type="Proteomes" id="UP000763557"/>
    </source>
</evidence>
<feature type="domain" description="Acyltransferase 3" evidence="3">
    <location>
        <begin position="18"/>
        <end position="388"/>
    </location>
</feature>
<evidence type="ECO:0000259" key="3">
    <source>
        <dbReference type="Pfam" id="PF01757"/>
    </source>
</evidence>
<dbReference type="InterPro" id="IPR002656">
    <property type="entry name" value="Acyl_transf_3_dom"/>
</dbReference>
<dbReference type="EMBL" id="JAAATY010000010">
    <property type="protein sequence ID" value="NRN66549.1"/>
    <property type="molecule type" value="Genomic_DNA"/>
</dbReference>
<feature type="transmembrane region" description="Helical" evidence="2">
    <location>
        <begin position="253"/>
        <end position="271"/>
    </location>
</feature>
<sequence>MLTTPHQEQPAPARVLPSLTGLRAIAAFLVFGLHFMALRLSTPVGSAQPEGSDAVIGMIFGSGGAGVVAFFILSGFVLTWSTPADQPAGRFWWRRFAKIYPACLVSILAGFVLFGLLIGAWPDWKVLVAQVLLIQAWLPDQAYTLNINPVTWSLSVEVFFYLVFPALMLMLARASKRALWWTAAGSVVATFVLPYLISANFDFRQPEPPLLVPLVGFPNGFSYWFTTSFPLMRLFEFVLGITIALLVRKGVRFPVNVPVALSLSVAALAVSPMLPGMLGSTAIVMIPFGLLIAALANADLAGAWSPLRSAVMVFLGKISYCFYLVHIFFIVFSMSYVPGPTGAMDLPREWLAGIGVIDSPVVGLPAWANVAVFLLYLGLSVLAAWVLYTVVEVPATRALRNVRRRRDERPTPTPEPEPELAVRPVG</sequence>
<feature type="transmembrane region" description="Helical" evidence="2">
    <location>
        <begin position="277"/>
        <end position="298"/>
    </location>
</feature>
<dbReference type="Proteomes" id="UP000763557">
    <property type="component" value="Unassembled WGS sequence"/>
</dbReference>
<dbReference type="PANTHER" id="PTHR23028:SF53">
    <property type="entry name" value="ACYL_TRANSF_3 DOMAIN-CONTAINING PROTEIN"/>
    <property type="match status" value="1"/>
</dbReference>
<feature type="transmembrane region" description="Helical" evidence="2">
    <location>
        <begin position="310"/>
        <end position="337"/>
    </location>
</feature>
<dbReference type="RefSeq" id="WP_173132741.1">
    <property type="nucleotide sequence ID" value="NZ_CBCSGW010000003.1"/>
</dbReference>
<proteinExistence type="predicted"/>
<dbReference type="PANTHER" id="PTHR23028">
    <property type="entry name" value="ACETYLTRANSFERASE"/>
    <property type="match status" value="1"/>
</dbReference>
<keyword evidence="2" id="KW-0812">Transmembrane</keyword>
<keyword evidence="2" id="KW-0472">Membrane</keyword>
<comment type="caution">
    <text evidence="4">The sequence shown here is derived from an EMBL/GenBank/DDBJ whole genome shotgun (WGS) entry which is preliminary data.</text>
</comment>
<organism evidence="4 5">
    <name type="scientific">Kibdelosporangium persicum</name>
    <dbReference type="NCBI Taxonomy" id="2698649"/>
    <lineage>
        <taxon>Bacteria</taxon>
        <taxon>Bacillati</taxon>
        <taxon>Actinomycetota</taxon>
        <taxon>Actinomycetes</taxon>
        <taxon>Pseudonocardiales</taxon>
        <taxon>Pseudonocardiaceae</taxon>
        <taxon>Kibdelosporangium</taxon>
    </lineage>
</organism>
<feature type="region of interest" description="Disordered" evidence="1">
    <location>
        <begin position="404"/>
        <end position="426"/>
    </location>
</feature>
<feature type="transmembrane region" description="Helical" evidence="2">
    <location>
        <begin position="221"/>
        <end position="246"/>
    </location>
</feature>
<keyword evidence="2" id="KW-1133">Transmembrane helix</keyword>
<gene>
    <name evidence="4" type="ORF">GC106_37740</name>
</gene>
<dbReference type="Pfam" id="PF01757">
    <property type="entry name" value="Acyl_transf_3"/>
    <property type="match status" value="1"/>
</dbReference>